<evidence type="ECO:0000256" key="7">
    <source>
        <dbReference type="ARBA" id="ARBA00023033"/>
    </source>
</evidence>
<dbReference type="Proteomes" id="UP001215280">
    <property type="component" value="Unassembled WGS sequence"/>
</dbReference>
<evidence type="ECO:0000256" key="2">
    <source>
        <dbReference type="ARBA" id="ARBA00005179"/>
    </source>
</evidence>
<dbReference type="EMBL" id="JARJLG010000088">
    <property type="protein sequence ID" value="KAJ7748818.1"/>
    <property type="molecule type" value="Genomic_DNA"/>
</dbReference>
<keyword evidence="5" id="KW-0560">Oxidoreductase</keyword>
<reference evidence="9" key="1">
    <citation type="submission" date="2023-03" db="EMBL/GenBank/DDBJ databases">
        <title>Massive genome expansion in bonnet fungi (Mycena s.s.) driven by repeated elements and novel gene families across ecological guilds.</title>
        <authorList>
            <consortium name="Lawrence Berkeley National Laboratory"/>
            <person name="Harder C.B."/>
            <person name="Miyauchi S."/>
            <person name="Viragh M."/>
            <person name="Kuo A."/>
            <person name="Thoen E."/>
            <person name="Andreopoulos B."/>
            <person name="Lu D."/>
            <person name="Skrede I."/>
            <person name="Drula E."/>
            <person name="Henrissat B."/>
            <person name="Morin E."/>
            <person name="Kohler A."/>
            <person name="Barry K."/>
            <person name="LaButti K."/>
            <person name="Morin E."/>
            <person name="Salamov A."/>
            <person name="Lipzen A."/>
            <person name="Mereny Z."/>
            <person name="Hegedus B."/>
            <person name="Baldrian P."/>
            <person name="Stursova M."/>
            <person name="Weitz H."/>
            <person name="Taylor A."/>
            <person name="Grigoriev I.V."/>
            <person name="Nagy L.G."/>
            <person name="Martin F."/>
            <person name="Kauserud H."/>
        </authorList>
    </citation>
    <scope>NUCLEOTIDE SEQUENCE</scope>
    <source>
        <strain evidence="9">CBHHK188m</strain>
    </source>
</reference>
<dbReference type="Gene3D" id="1.10.630.10">
    <property type="entry name" value="Cytochrome P450"/>
    <property type="match status" value="1"/>
</dbReference>
<dbReference type="PRINTS" id="PR00385">
    <property type="entry name" value="P450"/>
</dbReference>
<comment type="pathway">
    <text evidence="2">Secondary metabolite biosynthesis.</text>
</comment>
<dbReference type="PANTHER" id="PTHR24305:SF187">
    <property type="entry name" value="P450, PUTATIVE (EUROFUNG)-RELATED"/>
    <property type="match status" value="1"/>
</dbReference>
<dbReference type="GO" id="GO:0005506">
    <property type="term" value="F:iron ion binding"/>
    <property type="evidence" value="ECO:0007669"/>
    <property type="project" value="InterPro"/>
</dbReference>
<dbReference type="PRINTS" id="PR00463">
    <property type="entry name" value="EP450I"/>
</dbReference>
<evidence type="ECO:0000256" key="5">
    <source>
        <dbReference type="ARBA" id="ARBA00023002"/>
    </source>
</evidence>
<gene>
    <name evidence="9" type="ORF">DFH07DRAFT_869311</name>
</gene>
<feature type="binding site" description="axial binding residue" evidence="8">
    <location>
        <position position="430"/>
    </location>
    <ligand>
        <name>heme</name>
        <dbReference type="ChEBI" id="CHEBI:30413"/>
    </ligand>
    <ligandPart>
        <name>Fe</name>
        <dbReference type="ChEBI" id="CHEBI:18248"/>
    </ligandPart>
</feature>
<evidence type="ECO:0000313" key="9">
    <source>
        <dbReference type="EMBL" id="KAJ7748818.1"/>
    </source>
</evidence>
<dbReference type="PANTHER" id="PTHR24305">
    <property type="entry name" value="CYTOCHROME P450"/>
    <property type="match status" value="1"/>
</dbReference>
<evidence type="ECO:0000256" key="6">
    <source>
        <dbReference type="ARBA" id="ARBA00023004"/>
    </source>
</evidence>
<accession>A0AAD7IR79</accession>
<dbReference type="GO" id="GO:0020037">
    <property type="term" value="F:heme binding"/>
    <property type="evidence" value="ECO:0007669"/>
    <property type="project" value="InterPro"/>
</dbReference>
<dbReference type="GO" id="GO:0016705">
    <property type="term" value="F:oxidoreductase activity, acting on paired donors, with incorporation or reduction of molecular oxygen"/>
    <property type="evidence" value="ECO:0007669"/>
    <property type="project" value="InterPro"/>
</dbReference>
<dbReference type="GO" id="GO:0004497">
    <property type="term" value="F:monooxygenase activity"/>
    <property type="evidence" value="ECO:0007669"/>
    <property type="project" value="UniProtKB-KW"/>
</dbReference>
<organism evidence="9 10">
    <name type="scientific">Mycena maculata</name>
    <dbReference type="NCBI Taxonomy" id="230809"/>
    <lineage>
        <taxon>Eukaryota</taxon>
        <taxon>Fungi</taxon>
        <taxon>Dikarya</taxon>
        <taxon>Basidiomycota</taxon>
        <taxon>Agaricomycotina</taxon>
        <taxon>Agaricomycetes</taxon>
        <taxon>Agaricomycetidae</taxon>
        <taxon>Agaricales</taxon>
        <taxon>Marasmiineae</taxon>
        <taxon>Mycenaceae</taxon>
        <taxon>Mycena</taxon>
    </lineage>
</organism>
<keyword evidence="4 8" id="KW-0479">Metal-binding</keyword>
<keyword evidence="10" id="KW-1185">Reference proteome</keyword>
<dbReference type="SUPFAM" id="SSF48264">
    <property type="entry name" value="Cytochrome P450"/>
    <property type="match status" value="1"/>
</dbReference>
<dbReference type="Pfam" id="PF00067">
    <property type="entry name" value="p450"/>
    <property type="match status" value="1"/>
</dbReference>
<evidence type="ECO:0000256" key="4">
    <source>
        <dbReference type="ARBA" id="ARBA00022723"/>
    </source>
</evidence>
<evidence type="ECO:0000256" key="1">
    <source>
        <dbReference type="ARBA" id="ARBA00001971"/>
    </source>
</evidence>
<evidence type="ECO:0000256" key="8">
    <source>
        <dbReference type="PIRSR" id="PIRSR602401-1"/>
    </source>
</evidence>
<name>A0AAD7IR79_9AGAR</name>
<keyword evidence="6 8" id="KW-0408">Iron</keyword>
<comment type="caution">
    <text evidence="9">The sequence shown here is derived from an EMBL/GenBank/DDBJ whole genome shotgun (WGS) entry which is preliminary data.</text>
</comment>
<dbReference type="InterPro" id="IPR001128">
    <property type="entry name" value="Cyt_P450"/>
</dbReference>
<dbReference type="InterPro" id="IPR002401">
    <property type="entry name" value="Cyt_P450_E_grp-I"/>
</dbReference>
<sequence>MSGLRFAIQIVVALAITISYRLSPFHPLFFFPGPLSYRISNLRMAHLLTTGLRHTTIQSLHRKYGKIVRIGPNSLSINSRSAVAPIYSSAKCLDRSSAYRFQPLPGDGLFFVLDRDTHHARRSIWAKAFTTANLDSFQPILNQRTTQLAECLQRRSSTNKGFTDLSRCIEDWSFDFMGDFAFGPGNSFELMWDGDPDNLVKNGKTATALFDIFGEVPWLLDILWYLPSTDSIKKLHSLSRQSLDRRKRLQVSEYDKDLSSFLLDDEDQQENLTDEERTMDLVFAIQAGSDTTANVLQYTFFYLIGHRDVYARLTRELDEAFPDPADPLNFETLAELPYLNAVINEGLRLGTPLSGLERITPATGAIIDNIFIPSNTIVSVPAFTQQLDPSNFYPRPEEFLPDRWLIGGLEEDAVLEPNAIMSFSFGPYGCLGRALAMQELRVVVARLLLDFNMNFVDGIDVKAYAQGIRNIRTTFFPGPLLIRPESRRT</sequence>
<evidence type="ECO:0000256" key="3">
    <source>
        <dbReference type="ARBA" id="ARBA00010617"/>
    </source>
</evidence>
<dbReference type="InterPro" id="IPR050121">
    <property type="entry name" value="Cytochrome_P450_monoxygenase"/>
</dbReference>
<keyword evidence="8" id="KW-0349">Heme</keyword>
<dbReference type="InterPro" id="IPR036396">
    <property type="entry name" value="Cyt_P450_sf"/>
</dbReference>
<proteinExistence type="inferred from homology"/>
<keyword evidence="7" id="KW-0503">Monooxygenase</keyword>
<evidence type="ECO:0000313" key="10">
    <source>
        <dbReference type="Proteomes" id="UP001215280"/>
    </source>
</evidence>
<comment type="similarity">
    <text evidence="3">Belongs to the cytochrome P450 family.</text>
</comment>
<protein>
    <submittedName>
        <fullName evidence="9">Cytochrome P450</fullName>
    </submittedName>
</protein>
<comment type="cofactor">
    <cofactor evidence="1 8">
        <name>heme</name>
        <dbReference type="ChEBI" id="CHEBI:30413"/>
    </cofactor>
</comment>
<dbReference type="AlphaFoldDB" id="A0AAD7IR79"/>